<reference evidence="2 3" key="1">
    <citation type="submission" date="2017-06" db="EMBL/GenBank/DDBJ databases">
        <authorList>
            <person name="Kim H.J."/>
            <person name="Triplett B.A."/>
        </authorList>
    </citation>
    <scope>NUCLEOTIDE SEQUENCE [LARGE SCALE GENOMIC DNA]</scope>
    <source>
        <strain evidence="2 3">DSM 19307</strain>
    </source>
</reference>
<keyword evidence="1" id="KW-1133">Transmembrane helix</keyword>
<dbReference type="Proteomes" id="UP000198393">
    <property type="component" value="Unassembled WGS sequence"/>
</dbReference>
<organism evidence="2 3">
    <name type="scientific">Ekhidna lutea</name>
    <dbReference type="NCBI Taxonomy" id="447679"/>
    <lineage>
        <taxon>Bacteria</taxon>
        <taxon>Pseudomonadati</taxon>
        <taxon>Bacteroidota</taxon>
        <taxon>Cytophagia</taxon>
        <taxon>Cytophagales</taxon>
        <taxon>Reichenbachiellaceae</taxon>
        <taxon>Ekhidna</taxon>
    </lineage>
</organism>
<dbReference type="InterPro" id="IPR057695">
    <property type="entry name" value="DUF7935"/>
</dbReference>
<feature type="transmembrane region" description="Helical" evidence="1">
    <location>
        <begin position="6"/>
        <end position="25"/>
    </location>
</feature>
<name>A0A239KAU1_EKHLU</name>
<proteinExistence type="predicted"/>
<evidence type="ECO:0000313" key="2">
    <source>
        <dbReference type="EMBL" id="SNT14812.1"/>
    </source>
</evidence>
<keyword evidence="1" id="KW-0472">Membrane</keyword>
<protein>
    <submittedName>
        <fullName evidence="2">Uncharacterized protein</fullName>
    </submittedName>
</protein>
<evidence type="ECO:0000256" key="1">
    <source>
        <dbReference type="SAM" id="Phobius"/>
    </source>
</evidence>
<evidence type="ECO:0000313" key="3">
    <source>
        <dbReference type="Proteomes" id="UP000198393"/>
    </source>
</evidence>
<dbReference type="RefSeq" id="WP_089357220.1">
    <property type="nucleotide sequence ID" value="NZ_FZPD01000004.1"/>
</dbReference>
<dbReference type="EMBL" id="FZPD01000004">
    <property type="protein sequence ID" value="SNT14812.1"/>
    <property type="molecule type" value="Genomic_DNA"/>
</dbReference>
<dbReference type="OrthoDB" id="1493032at2"/>
<dbReference type="AlphaFoldDB" id="A0A239KAU1"/>
<keyword evidence="1" id="KW-0812">Transmembrane</keyword>
<sequence>MEMVYDLLKITIPAGLVLYLAYLLVRSFLQKQLDEIAFSVRQKNQEIVVPIRLQAYERIVLLLERITPANLISRLSSSDYSAEEFQHILIHEIRNEFNHNLSQQVYMSDSAWTYVTTAVEQTISVVNSSANALDEKATGFDLSRAILENTAGEEMDTPKQAIKYIKEEIQDVF</sequence>
<keyword evidence="3" id="KW-1185">Reference proteome</keyword>
<dbReference type="Pfam" id="PF25589">
    <property type="entry name" value="DUF7935"/>
    <property type="match status" value="1"/>
</dbReference>
<gene>
    <name evidence="2" type="ORF">SAMN05421640_2516</name>
</gene>
<accession>A0A239KAU1</accession>